<proteinExistence type="predicted"/>
<feature type="non-terminal residue" evidence="2">
    <location>
        <position position="313"/>
    </location>
</feature>
<name>X1GSS9_9ZZZZ</name>
<dbReference type="EMBL" id="BARU01010061">
    <property type="protein sequence ID" value="GAH44669.1"/>
    <property type="molecule type" value="Genomic_DNA"/>
</dbReference>
<protein>
    <submittedName>
        <fullName evidence="2">Uncharacterized protein</fullName>
    </submittedName>
</protein>
<accession>X1GSS9</accession>
<feature type="coiled-coil region" evidence="1">
    <location>
        <begin position="240"/>
        <end position="278"/>
    </location>
</feature>
<comment type="caution">
    <text evidence="2">The sequence shown here is derived from an EMBL/GenBank/DDBJ whole genome shotgun (WGS) entry which is preliminary data.</text>
</comment>
<evidence type="ECO:0000256" key="1">
    <source>
        <dbReference type="SAM" id="Coils"/>
    </source>
</evidence>
<reference evidence="2" key="1">
    <citation type="journal article" date="2014" name="Front. Microbiol.">
        <title>High frequency of phylogenetically diverse reductive dehalogenase-homologous genes in deep subseafloor sedimentary metagenomes.</title>
        <authorList>
            <person name="Kawai M."/>
            <person name="Futagami T."/>
            <person name="Toyoda A."/>
            <person name="Takaki Y."/>
            <person name="Nishi S."/>
            <person name="Hori S."/>
            <person name="Arai W."/>
            <person name="Tsubouchi T."/>
            <person name="Morono Y."/>
            <person name="Uchiyama I."/>
            <person name="Ito T."/>
            <person name="Fujiyama A."/>
            <person name="Inagaki F."/>
            <person name="Takami H."/>
        </authorList>
    </citation>
    <scope>NUCLEOTIDE SEQUENCE</scope>
    <source>
        <strain evidence="2">Expedition CK06-06</strain>
    </source>
</reference>
<organism evidence="2">
    <name type="scientific">marine sediment metagenome</name>
    <dbReference type="NCBI Taxonomy" id="412755"/>
    <lineage>
        <taxon>unclassified sequences</taxon>
        <taxon>metagenomes</taxon>
        <taxon>ecological metagenomes</taxon>
    </lineage>
</organism>
<dbReference type="AlphaFoldDB" id="X1GSS9"/>
<evidence type="ECO:0000313" key="2">
    <source>
        <dbReference type="EMBL" id="GAH44669.1"/>
    </source>
</evidence>
<keyword evidence="1" id="KW-0175">Coiled coil</keyword>
<sequence>LKSETDLSDYYDVYEGMMEHAGVSISNKSIDDFIDRYVDDLVNAIFDSVKYSAIKEQPNYIEIWAEKQGVIPEKVAREFNATMRPAGGGEFSIKMCSEAVSCAKRREKNLHVFMLSDFDPKGMDMPKSVARKIELIARQEGITAFVHYVGLTKEQCIEYNLPSNPAKTPKGSGTGVKAYKTHTKIFKRYAGQDPTEINSFKALYPAEYNEIIRNAISPYYDTELKDKLDDAISELMTEMSDKIRENIEKHKEEIVKKRDVIKTKFEELNKAIDEKKEELGLDEIIEDYKELLEPNLVEDLEGIEIDMPEAEVS</sequence>
<gene>
    <name evidence="2" type="ORF">S03H2_19288</name>
</gene>
<feature type="non-terminal residue" evidence="2">
    <location>
        <position position="1"/>
    </location>
</feature>